<dbReference type="SUPFAM" id="SSF56784">
    <property type="entry name" value="HAD-like"/>
    <property type="match status" value="1"/>
</dbReference>
<reference evidence="1 3" key="2">
    <citation type="journal article" date="2018" name="Plant J.">
        <title>The Physcomitrella patens chromosome-scale assembly reveals moss genome structure and evolution.</title>
        <authorList>
            <person name="Lang D."/>
            <person name="Ullrich K.K."/>
            <person name="Murat F."/>
            <person name="Fuchs J."/>
            <person name="Jenkins J."/>
            <person name="Haas F.B."/>
            <person name="Piednoel M."/>
            <person name="Gundlach H."/>
            <person name="Van Bel M."/>
            <person name="Meyberg R."/>
            <person name="Vives C."/>
            <person name="Morata J."/>
            <person name="Symeonidi A."/>
            <person name="Hiss M."/>
            <person name="Muchero W."/>
            <person name="Kamisugi Y."/>
            <person name="Saleh O."/>
            <person name="Blanc G."/>
            <person name="Decker E.L."/>
            <person name="van Gessel N."/>
            <person name="Grimwood J."/>
            <person name="Hayes R.D."/>
            <person name="Graham S.W."/>
            <person name="Gunter L.E."/>
            <person name="McDaniel S.F."/>
            <person name="Hoernstein S.N.W."/>
            <person name="Larsson A."/>
            <person name="Li F.W."/>
            <person name="Perroud P.F."/>
            <person name="Phillips J."/>
            <person name="Ranjan P."/>
            <person name="Rokshar D.S."/>
            <person name="Rothfels C.J."/>
            <person name="Schneider L."/>
            <person name="Shu S."/>
            <person name="Stevenson D.W."/>
            <person name="Thummler F."/>
            <person name="Tillich M."/>
            <person name="Villarreal Aguilar J.C."/>
            <person name="Widiez T."/>
            <person name="Wong G.K."/>
            <person name="Wymore A."/>
            <person name="Zhang Y."/>
            <person name="Zimmer A.D."/>
            <person name="Quatrano R.S."/>
            <person name="Mayer K.F.X."/>
            <person name="Goodstein D."/>
            <person name="Casacuberta J.M."/>
            <person name="Vandepoele K."/>
            <person name="Reski R."/>
            <person name="Cuming A.C."/>
            <person name="Tuskan G.A."/>
            <person name="Maumus F."/>
            <person name="Salse J."/>
            <person name="Schmutz J."/>
            <person name="Rensing S.A."/>
        </authorList>
    </citation>
    <scope>NUCLEOTIDE SEQUENCE [LARGE SCALE GENOMIC DNA]</scope>
    <source>
        <strain evidence="2 3">cv. Gransden 2004</strain>
    </source>
</reference>
<dbReference type="Gramene" id="Pp3c6_3390V3.1">
    <property type="protein sequence ID" value="Pp3c6_3390V3.1"/>
    <property type="gene ID" value="Pp3c6_3390"/>
</dbReference>
<name>A0A2K1KE71_PHYPA</name>
<dbReference type="InterPro" id="IPR010708">
    <property type="entry name" value="5'(3')-deoxyribonucleotidase"/>
</dbReference>
<dbReference type="InterPro" id="IPR036412">
    <property type="entry name" value="HAD-like_sf"/>
</dbReference>
<dbReference type="FunCoup" id="A0A2K1KE71">
    <property type="interactions" value="14"/>
</dbReference>
<dbReference type="PANTHER" id="PTHR35134">
    <property type="entry name" value="NUCLEOTIDASE YQFW-RELATED"/>
    <property type="match status" value="1"/>
</dbReference>
<dbReference type="PANTHER" id="PTHR35134:SF2">
    <property type="entry name" value="NUCLEOTIDASE YQFW-RELATED"/>
    <property type="match status" value="1"/>
</dbReference>
<dbReference type="Proteomes" id="UP000006727">
    <property type="component" value="Chromosome 6"/>
</dbReference>
<evidence type="ECO:0000313" key="1">
    <source>
        <dbReference type="EMBL" id="PNR52068.1"/>
    </source>
</evidence>
<gene>
    <name evidence="1" type="ORF">PHYPA_008442</name>
</gene>
<dbReference type="Pfam" id="PF06941">
    <property type="entry name" value="NT5C"/>
    <property type="match status" value="1"/>
</dbReference>
<evidence type="ECO:0000313" key="2">
    <source>
        <dbReference type="EnsemblPlants" id="Pp3c6_3390V3.1"/>
    </source>
</evidence>
<dbReference type="EnsemblPlants" id="Pp3c6_3390V3.1">
    <property type="protein sequence ID" value="Pp3c6_3390V3.1"/>
    <property type="gene ID" value="Pp3c6_3390"/>
</dbReference>
<dbReference type="GO" id="GO:0008253">
    <property type="term" value="F:5'-nucleotidase activity"/>
    <property type="evidence" value="ECO:0007669"/>
    <property type="project" value="InterPro"/>
</dbReference>
<dbReference type="Gene3D" id="3.40.50.1000">
    <property type="entry name" value="HAD superfamily/HAD-like"/>
    <property type="match status" value="1"/>
</dbReference>
<protein>
    <submittedName>
        <fullName evidence="1 2">Uncharacterized protein</fullName>
    </submittedName>
</protein>
<sequence length="293" mass="33164">MQIMGNHVHCGCLGNAITAATLTPRRLDGRASLRPLLIRSIRIVSRIRINGDFLRMYPLRSCCGGKWTNLRCGDSRRRTDAVPAALHTNLKKVDKVSMQGCLPTITDSQIAESKCSLHQVLGSFLSGLNTFIAEEYLQQHKESEYHVYDFMKIWRCSQAVVNDRVHAFFESEHFNRGISPIPGAHEALQNLSFYCHIVVVTSRQHEVHFGNHFALEGEARSKSEFCRSVGVEVLIDDNPRYALECAEHGIKVLLFDLHGNYPWSKTEQGPTNPLITRVHSWSEVEQELLALLQ</sequence>
<proteinExistence type="predicted"/>
<dbReference type="EMBL" id="ABEU02000006">
    <property type="protein sequence ID" value="PNR52068.1"/>
    <property type="molecule type" value="Genomic_DNA"/>
</dbReference>
<dbReference type="AlphaFoldDB" id="A0A2K1KE71"/>
<dbReference type="InterPro" id="IPR052419">
    <property type="entry name" value="5_3-deoxyribonucleotidase-like"/>
</dbReference>
<dbReference type="GO" id="GO:0009264">
    <property type="term" value="P:deoxyribonucleotide catabolic process"/>
    <property type="evidence" value="ECO:0007669"/>
    <property type="project" value="InterPro"/>
</dbReference>
<dbReference type="STRING" id="3218.A0A2K1KE71"/>
<accession>A0A2K1KE71</accession>
<evidence type="ECO:0000313" key="3">
    <source>
        <dbReference type="Proteomes" id="UP000006727"/>
    </source>
</evidence>
<reference evidence="1 3" key="1">
    <citation type="journal article" date="2008" name="Science">
        <title>The Physcomitrella genome reveals evolutionary insights into the conquest of land by plants.</title>
        <authorList>
            <person name="Rensing S."/>
            <person name="Lang D."/>
            <person name="Zimmer A."/>
            <person name="Terry A."/>
            <person name="Salamov A."/>
            <person name="Shapiro H."/>
            <person name="Nishiyama T."/>
            <person name="Perroud P.-F."/>
            <person name="Lindquist E."/>
            <person name="Kamisugi Y."/>
            <person name="Tanahashi T."/>
            <person name="Sakakibara K."/>
            <person name="Fujita T."/>
            <person name="Oishi K."/>
            <person name="Shin-I T."/>
            <person name="Kuroki Y."/>
            <person name="Toyoda A."/>
            <person name="Suzuki Y."/>
            <person name="Hashimoto A."/>
            <person name="Yamaguchi K."/>
            <person name="Sugano A."/>
            <person name="Kohara Y."/>
            <person name="Fujiyama A."/>
            <person name="Anterola A."/>
            <person name="Aoki S."/>
            <person name="Ashton N."/>
            <person name="Barbazuk W.B."/>
            <person name="Barker E."/>
            <person name="Bennetzen J."/>
            <person name="Bezanilla M."/>
            <person name="Blankenship R."/>
            <person name="Cho S.H."/>
            <person name="Dutcher S."/>
            <person name="Estelle M."/>
            <person name="Fawcett J.A."/>
            <person name="Gundlach H."/>
            <person name="Hanada K."/>
            <person name="Heyl A."/>
            <person name="Hicks K.A."/>
            <person name="Hugh J."/>
            <person name="Lohr M."/>
            <person name="Mayer K."/>
            <person name="Melkozernov A."/>
            <person name="Murata T."/>
            <person name="Nelson D."/>
            <person name="Pils B."/>
            <person name="Prigge M."/>
            <person name="Reiss B."/>
            <person name="Renner T."/>
            <person name="Rombauts S."/>
            <person name="Rushton P."/>
            <person name="Sanderfoot A."/>
            <person name="Schween G."/>
            <person name="Shiu S.-H."/>
            <person name="Stueber K."/>
            <person name="Theodoulou F.L."/>
            <person name="Tu H."/>
            <person name="Van de Peer Y."/>
            <person name="Verrier P.J."/>
            <person name="Waters E."/>
            <person name="Wood A."/>
            <person name="Yang L."/>
            <person name="Cove D."/>
            <person name="Cuming A."/>
            <person name="Hasebe M."/>
            <person name="Lucas S."/>
            <person name="Mishler D.B."/>
            <person name="Reski R."/>
            <person name="Grigoriev I."/>
            <person name="Quatrano R.S."/>
            <person name="Boore J.L."/>
        </authorList>
    </citation>
    <scope>NUCLEOTIDE SEQUENCE [LARGE SCALE GENOMIC DNA]</scope>
    <source>
        <strain evidence="2 3">cv. Gransden 2004</strain>
    </source>
</reference>
<keyword evidence="3" id="KW-1185">Reference proteome</keyword>
<dbReference type="InterPro" id="IPR023214">
    <property type="entry name" value="HAD_sf"/>
</dbReference>
<reference evidence="2" key="3">
    <citation type="submission" date="2020-12" db="UniProtKB">
        <authorList>
            <consortium name="EnsemblPlants"/>
        </authorList>
    </citation>
    <scope>IDENTIFICATION</scope>
</reference>
<dbReference type="InParanoid" id="A0A2K1KE71"/>
<organism evidence="1">
    <name type="scientific">Physcomitrium patens</name>
    <name type="common">Spreading-leaved earth moss</name>
    <name type="synonym">Physcomitrella patens</name>
    <dbReference type="NCBI Taxonomy" id="3218"/>
    <lineage>
        <taxon>Eukaryota</taxon>
        <taxon>Viridiplantae</taxon>
        <taxon>Streptophyta</taxon>
        <taxon>Embryophyta</taxon>
        <taxon>Bryophyta</taxon>
        <taxon>Bryophytina</taxon>
        <taxon>Bryopsida</taxon>
        <taxon>Funariidae</taxon>
        <taxon>Funariales</taxon>
        <taxon>Funariaceae</taxon>
        <taxon>Physcomitrium</taxon>
    </lineage>
</organism>